<keyword evidence="4 6" id="KW-1133">Transmembrane helix</keyword>
<reference evidence="7 8" key="1">
    <citation type="submission" date="2018-09" db="EMBL/GenBank/DDBJ databases">
        <title>Altererythrobacter spongiae sp. nov., isolated from a marine sponge.</title>
        <authorList>
            <person name="Zhuang L."/>
            <person name="Luo L."/>
        </authorList>
    </citation>
    <scope>NUCLEOTIDE SEQUENCE [LARGE SCALE GENOMIC DNA]</scope>
    <source>
        <strain evidence="7 8">HN-Y73</strain>
    </source>
</reference>
<feature type="transmembrane region" description="Helical" evidence="6">
    <location>
        <begin position="309"/>
        <end position="334"/>
    </location>
</feature>
<dbReference type="InterPro" id="IPR002797">
    <property type="entry name" value="Polysacc_synth"/>
</dbReference>
<evidence type="ECO:0000313" key="8">
    <source>
        <dbReference type="Proteomes" id="UP000284395"/>
    </source>
</evidence>
<dbReference type="EMBL" id="RAPF01000019">
    <property type="protein sequence ID" value="RKF15976.1"/>
    <property type="molecule type" value="Genomic_DNA"/>
</dbReference>
<keyword evidence="5 6" id="KW-0472">Membrane</keyword>
<protein>
    <submittedName>
        <fullName evidence="7">Uncharacterized protein</fullName>
    </submittedName>
</protein>
<gene>
    <name evidence="7" type="ORF">D6851_17175</name>
</gene>
<evidence type="ECO:0000313" key="7">
    <source>
        <dbReference type="EMBL" id="RKF15976.1"/>
    </source>
</evidence>
<dbReference type="PANTHER" id="PTHR30250">
    <property type="entry name" value="PST FAMILY PREDICTED COLANIC ACID TRANSPORTER"/>
    <property type="match status" value="1"/>
</dbReference>
<evidence type="ECO:0000256" key="1">
    <source>
        <dbReference type="ARBA" id="ARBA00004651"/>
    </source>
</evidence>
<evidence type="ECO:0000256" key="3">
    <source>
        <dbReference type="ARBA" id="ARBA00022692"/>
    </source>
</evidence>
<dbReference type="Proteomes" id="UP000284395">
    <property type="component" value="Unassembled WGS sequence"/>
</dbReference>
<proteinExistence type="predicted"/>
<keyword evidence="2" id="KW-1003">Cell membrane</keyword>
<name>A0A420E937_9SPHN</name>
<feature type="transmembrane region" description="Helical" evidence="6">
    <location>
        <begin position="346"/>
        <end position="369"/>
    </location>
</feature>
<evidence type="ECO:0000256" key="2">
    <source>
        <dbReference type="ARBA" id="ARBA00022475"/>
    </source>
</evidence>
<dbReference type="Pfam" id="PF01943">
    <property type="entry name" value="Polysacc_synt"/>
    <property type="match status" value="1"/>
</dbReference>
<feature type="transmembrane region" description="Helical" evidence="6">
    <location>
        <begin position="48"/>
        <end position="78"/>
    </location>
</feature>
<evidence type="ECO:0000256" key="4">
    <source>
        <dbReference type="ARBA" id="ARBA00022989"/>
    </source>
</evidence>
<feature type="transmembrane region" description="Helical" evidence="6">
    <location>
        <begin position="20"/>
        <end position="42"/>
    </location>
</feature>
<comment type="caution">
    <text evidence="7">The sequence shown here is derived from an EMBL/GenBank/DDBJ whole genome shotgun (WGS) entry which is preliminary data.</text>
</comment>
<accession>A0A420E937</accession>
<feature type="transmembrane region" description="Helical" evidence="6">
    <location>
        <begin position="99"/>
        <end position="119"/>
    </location>
</feature>
<keyword evidence="3 6" id="KW-0812">Transmembrane</keyword>
<feature type="transmembrane region" description="Helical" evidence="6">
    <location>
        <begin position="164"/>
        <end position="182"/>
    </location>
</feature>
<feature type="transmembrane region" description="Helical" evidence="6">
    <location>
        <begin position="125"/>
        <end position="152"/>
    </location>
</feature>
<dbReference type="OrthoDB" id="9800982at2"/>
<dbReference type="RefSeq" id="WP_120326073.1">
    <property type="nucleotide sequence ID" value="NZ_RAPF01000019.1"/>
</dbReference>
<evidence type="ECO:0000256" key="5">
    <source>
        <dbReference type="ARBA" id="ARBA00023136"/>
    </source>
</evidence>
<evidence type="ECO:0000256" key="6">
    <source>
        <dbReference type="SAM" id="Phobius"/>
    </source>
</evidence>
<keyword evidence="8" id="KW-1185">Reference proteome</keyword>
<organism evidence="7 8">
    <name type="scientific">Altericroceibacterium spongiae</name>
    <dbReference type="NCBI Taxonomy" id="2320269"/>
    <lineage>
        <taxon>Bacteria</taxon>
        <taxon>Pseudomonadati</taxon>
        <taxon>Pseudomonadota</taxon>
        <taxon>Alphaproteobacteria</taxon>
        <taxon>Sphingomonadales</taxon>
        <taxon>Erythrobacteraceae</taxon>
        <taxon>Altericroceibacterium</taxon>
    </lineage>
</organism>
<feature type="transmembrane region" description="Helical" evidence="6">
    <location>
        <begin position="381"/>
        <end position="400"/>
    </location>
</feature>
<comment type="subcellular location">
    <subcellularLocation>
        <location evidence="1">Cell membrane</location>
        <topology evidence="1">Multi-pass membrane protein</topology>
    </subcellularLocation>
</comment>
<dbReference type="GO" id="GO:0005886">
    <property type="term" value="C:plasma membrane"/>
    <property type="evidence" value="ECO:0007669"/>
    <property type="project" value="UniProtKB-SubCell"/>
</dbReference>
<dbReference type="PANTHER" id="PTHR30250:SF11">
    <property type="entry name" value="O-ANTIGEN TRANSPORTER-RELATED"/>
    <property type="match status" value="1"/>
</dbReference>
<feature type="transmembrane region" description="Helical" evidence="6">
    <location>
        <begin position="188"/>
        <end position="209"/>
    </location>
</feature>
<dbReference type="AlphaFoldDB" id="A0A420E937"/>
<sequence>MKMLRKLPLGKLKSSRGAILVVGLRILGAIFTYLNVILLARWLDGTDYGIFTLILSTATLAGFVTRFGTEIAIVRFLGMYRAQGKPALAEGVVRTSLKITLVASLIVALVFTLVVSSTSELSDRLWLYSIAAFLLYPAFTQNEVLSAILRSFGVNFAALAPKDILWRGSLLALAISGIWAGLTSPDVLMLVIAGSGIVITLLCFWQFLLQKRVRSQFAMAALKPEYDIPTWRKSALPLWFLLIARNLARTADVLIVGALLSVREAGIYFAVSRTAELLGFFLSSLNLLVGPAVARGHAKNDIQGVQRTLSLAALFLFVSTLGGMIVIAVFGKWILNVMGSEFANAYVPLIIMSVGQCINVFTGSSGVILNMTGNEAANMRILVSTMIFSLVLLAILATSYGLLGAAWASAIGMTTWNLGLWLAAKRLTPYEPSWIGIFKLAAKG</sequence>
<dbReference type="InterPro" id="IPR050833">
    <property type="entry name" value="Poly_Biosynth_Transport"/>
</dbReference>